<evidence type="ECO:0008006" key="3">
    <source>
        <dbReference type="Google" id="ProtNLM"/>
    </source>
</evidence>
<protein>
    <recommendedName>
        <fullName evidence="3">Reverse transcriptase Ty1/copia-type domain-containing protein</fullName>
    </recommendedName>
</protein>
<evidence type="ECO:0000313" key="1">
    <source>
        <dbReference type="EMBL" id="RDY14009.1"/>
    </source>
</evidence>
<dbReference type="EMBL" id="QJKJ01000157">
    <property type="protein sequence ID" value="RDY14009.1"/>
    <property type="molecule type" value="Genomic_DNA"/>
</dbReference>
<evidence type="ECO:0000313" key="2">
    <source>
        <dbReference type="Proteomes" id="UP000257109"/>
    </source>
</evidence>
<accession>A0A371IG22</accession>
<proteinExistence type="predicted"/>
<comment type="caution">
    <text evidence="1">The sequence shown here is derived from an EMBL/GenBank/DDBJ whole genome shotgun (WGS) entry which is preliminary data.</text>
</comment>
<keyword evidence="2" id="KW-1185">Reference proteome</keyword>
<dbReference type="AlphaFoldDB" id="A0A371IG22"/>
<dbReference type="OrthoDB" id="1411639at2759"/>
<reference evidence="1" key="1">
    <citation type="submission" date="2018-05" db="EMBL/GenBank/DDBJ databases">
        <title>Draft genome of Mucuna pruriens seed.</title>
        <authorList>
            <person name="Nnadi N.E."/>
            <person name="Vos R."/>
            <person name="Hasami M.H."/>
            <person name="Devisetty U.K."/>
            <person name="Aguiy J.C."/>
        </authorList>
    </citation>
    <scope>NUCLEOTIDE SEQUENCE [LARGE SCALE GENOMIC DNA]</scope>
    <source>
        <strain evidence="1">JCA_2017</strain>
    </source>
</reference>
<name>A0A371IG22_MUCPR</name>
<sequence>MKVPPRFGEKFGTKMCKLKKSLYGLKQSPRAYFEKFNQFVKSQGYTQGQGDDVFEMNCLNSFISTTFEIKDLGSLRYFLGMEIAR</sequence>
<gene>
    <name evidence="1" type="ORF">CR513_00987</name>
</gene>
<dbReference type="Proteomes" id="UP000257109">
    <property type="component" value="Unassembled WGS sequence"/>
</dbReference>
<feature type="non-terminal residue" evidence="1">
    <location>
        <position position="85"/>
    </location>
</feature>
<organism evidence="1 2">
    <name type="scientific">Mucuna pruriens</name>
    <name type="common">Velvet bean</name>
    <name type="synonym">Dolichos pruriens</name>
    <dbReference type="NCBI Taxonomy" id="157652"/>
    <lineage>
        <taxon>Eukaryota</taxon>
        <taxon>Viridiplantae</taxon>
        <taxon>Streptophyta</taxon>
        <taxon>Embryophyta</taxon>
        <taxon>Tracheophyta</taxon>
        <taxon>Spermatophyta</taxon>
        <taxon>Magnoliopsida</taxon>
        <taxon>eudicotyledons</taxon>
        <taxon>Gunneridae</taxon>
        <taxon>Pentapetalae</taxon>
        <taxon>rosids</taxon>
        <taxon>fabids</taxon>
        <taxon>Fabales</taxon>
        <taxon>Fabaceae</taxon>
        <taxon>Papilionoideae</taxon>
        <taxon>50 kb inversion clade</taxon>
        <taxon>NPAAA clade</taxon>
        <taxon>indigoferoid/millettioid clade</taxon>
        <taxon>Phaseoleae</taxon>
        <taxon>Mucuna</taxon>
    </lineage>
</organism>